<evidence type="ECO:0000256" key="1">
    <source>
        <dbReference type="ARBA" id="ARBA00004651"/>
    </source>
</evidence>
<comment type="subcellular location">
    <subcellularLocation>
        <location evidence="1 7">Cell membrane</location>
        <topology evidence="1 7">Multi-pass membrane protein</topology>
    </subcellularLocation>
</comment>
<organism evidence="9 10">
    <name type="scientific">Bifidobacterium animalis subsp. lactis CNCM I-2494</name>
    <dbReference type="NCBI Taxonomy" id="1042403"/>
    <lineage>
        <taxon>Bacteria</taxon>
        <taxon>Bacillati</taxon>
        <taxon>Actinomycetota</taxon>
        <taxon>Actinomycetes</taxon>
        <taxon>Bifidobacteriales</taxon>
        <taxon>Bifidobacteriaceae</taxon>
        <taxon>Bifidobacterium</taxon>
    </lineage>
</organism>
<name>A0A806FK07_BIFAN</name>
<proteinExistence type="inferred from homology"/>
<evidence type="ECO:0000256" key="2">
    <source>
        <dbReference type="ARBA" id="ARBA00022448"/>
    </source>
</evidence>
<sequence length="331" mass="35407">MLEATPKRVGWAEITLVEPDIDNAIEGNVMTQSATNESGNPYRDASSMGTTGAPARSAAYAVPAAEHTKTASRIGTRFIPWHHGRAPRFCALWASTVLIVLAWALATGGPAHNRSLPSPGEVWQALLALHSEGLLLPSIGVSLYRVSLGVALGVVTAVPAGIIAGSSTIGHAIMDKPIHMLRAVPFPALSPLLIVLLGIGETMKVALIAIGAFALIYVNVRDGVRGIDPKLLELAQAYHLPKRTVFAKILLRGTLPRFMTGLRFALTVSWIALVTCETVNSSAGIGYILSRSQQFYRTDQMVLCIVLYAFLGLFSEWLVGALERLVVPCAH</sequence>
<comment type="similarity">
    <text evidence="7">Belongs to the binding-protein-dependent transport system permease family.</text>
</comment>
<keyword evidence="3" id="KW-1003">Cell membrane</keyword>
<keyword evidence="4 7" id="KW-0812">Transmembrane</keyword>
<dbReference type="PANTHER" id="PTHR30151">
    <property type="entry name" value="ALKANE SULFONATE ABC TRANSPORTER-RELATED, MEMBRANE SUBUNIT"/>
    <property type="match status" value="1"/>
</dbReference>
<evidence type="ECO:0000256" key="4">
    <source>
        <dbReference type="ARBA" id="ARBA00022692"/>
    </source>
</evidence>
<evidence type="ECO:0000256" key="5">
    <source>
        <dbReference type="ARBA" id="ARBA00022989"/>
    </source>
</evidence>
<dbReference type="Proteomes" id="UP000008394">
    <property type="component" value="Chromosome"/>
</dbReference>
<evidence type="ECO:0000256" key="3">
    <source>
        <dbReference type="ARBA" id="ARBA00022475"/>
    </source>
</evidence>
<dbReference type="CDD" id="cd06261">
    <property type="entry name" value="TM_PBP2"/>
    <property type="match status" value="1"/>
</dbReference>
<dbReference type="KEGG" id="bnm:BALAC2494_00232"/>
<evidence type="ECO:0000313" key="9">
    <source>
        <dbReference type="EMBL" id="AEK30469.1"/>
    </source>
</evidence>
<evidence type="ECO:0000259" key="8">
    <source>
        <dbReference type="PROSITE" id="PS50928"/>
    </source>
</evidence>
<evidence type="ECO:0000256" key="7">
    <source>
        <dbReference type="RuleBase" id="RU363032"/>
    </source>
</evidence>
<dbReference type="GO" id="GO:0055085">
    <property type="term" value="P:transmembrane transport"/>
    <property type="evidence" value="ECO:0007669"/>
    <property type="project" value="InterPro"/>
</dbReference>
<dbReference type="Pfam" id="PF00528">
    <property type="entry name" value="BPD_transp_1"/>
    <property type="match status" value="1"/>
</dbReference>
<feature type="transmembrane region" description="Helical" evidence="7">
    <location>
        <begin position="143"/>
        <end position="165"/>
    </location>
</feature>
<dbReference type="Gene3D" id="1.10.3720.10">
    <property type="entry name" value="MetI-like"/>
    <property type="match status" value="1"/>
</dbReference>
<accession>A0A806FK07</accession>
<gene>
    <name evidence="9" type="ORF">BALAC2494_00232</name>
</gene>
<feature type="transmembrane region" description="Helical" evidence="7">
    <location>
        <begin position="89"/>
        <end position="106"/>
    </location>
</feature>
<dbReference type="PANTHER" id="PTHR30151:SF38">
    <property type="entry name" value="ALIPHATIC SULFONATES TRANSPORT PERMEASE PROTEIN SSUC-RELATED"/>
    <property type="match status" value="1"/>
</dbReference>
<dbReference type="GO" id="GO:0005886">
    <property type="term" value="C:plasma membrane"/>
    <property type="evidence" value="ECO:0007669"/>
    <property type="project" value="UniProtKB-SubCell"/>
</dbReference>
<feature type="transmembrane region" description="Helical" evidence="7">
    <location>
        <begin position="264"/>
        <end position="289"/>
    </location>
</feature>
<keyword evidence="2 7" id="KW-0813">Transport</keyword>
<dbReference type="PROSITE" id="PS50928">
    <property type="entry name" value="ABC_TM1"/>
    <property type="match status" value="1"/>
</dbReference>
<dbReference type="InterPro" id="IPR000515">
    <property type="entry name" value="MetI-like"/>
</dbReference>
<feature type="transmembrane region" description="Helical" evidence="7">
    <location>
        <begin position="301"/>
        <end position="322"/>
    </location>
</feature>
<keyword evidence="6 7" id="KW-0472">Membrane</keyword>
<feature type="transmembrane region" description="Helical" evidence="7">
    <location>
        <begin position="186"/>
        <end position="218"/>
    </location>
</feature>
<evidence type="ECO:0000313" key="10">
    <source>
        <dbReference type="Proteomes" id="UP000008394"/>
    </source>
</evidence>
<dbReference type="InterPro" id="IPR035906">
    <property type="entry name" value="MetI-like_sf"/>
</dbReference>
<dbReference type="AlphaFoldDB" id="A0A806FK07"/>
<dbReference type="SUPFAM" id="SSF161098">
    <property type="entry name" value="MetI-like"/>
    <property type="match status" value="1"/>
</dbReference>
<protein>
    <submittedName>
        <fullName evidence="9">Alkanesulfonates transport system permease protein</fullName>
    </submittedName>
</protein>
<dbReference type="EMBL" id="CP002915">
    <property type="protein sequence ID" value="AEK30469.1"/>
    <property type="molecule type" value="Genomic_DNA"/>
</dbReference>
<keyword evidence="5 7" id="KW-1133">Transmembrane helix</keyword>
<reference evidence="9 10" key="1">
    <citation type="journal article" date="2011" name="J. Bacteriol.">
        <title>Genome Sequence of the Probiotic Strain Bifidobacterium animalis subsp. lactis CNCM I-2494.</title>
        <authorList>
            <person name="Chervaux C."/>
            <person name="Grimaldi C."/>
            <person name="Bolotin A."/>
            <person name="Quinquis B."/>
            <person name="Legrain-Raspaud S."/>
            <person name="van Hylckama Vlieg J.E."/>
            <person name="Denariaz G."/>
            <person name="Smokvina T."/>
        </authorList>
    </citation>
    <scope>NUCLEOTIDE SEQUENCE [LARGE SCALE GENOMIC DNA]</scope>
    <source>
        <strain evidence="9 10">CNCM I-2494</strain>
    </source>
</reference>
<feature type="domain" description="ABC transmembrane type-1" evidence="8">
    <location>
        <begin position="139"/>
        <end position="319"/>
    </location>
</feature>
<evidence type="ECO:0000256" key="6">
    <source>
        <dbReference type="ARBA" id="ARBA00023136"/>
    </source>
</evidence>